<dbReference type="PANTHER" id="PTHR43143:SF1">
    <property type="entry name" value="SERINE_THREONINE-PROTEIN PHOSPHATASE CPPED1"/>
    <property type="match status" value="1"/>
</dbReference>
<dbReference type="SUPFAM" id="SSF56300">
    <property type="entry name" value="Metallo-dependent phosphatases"/>
    <property type="match status" value="1"/>
</dbReference>
<reference evidence="2 3" key="1">
    <citation type="submission" date="2017-06" db="EMBL/GenBank/DDBJ databases">
        <title>Draft genome of Bartonella tribocorum C635.</title>
        <authorList>
            <person name="Hadjadj L."/>
            <person name="Jiyipong T."/>
            <person name="Diene S.M."/>
            <person name="Morand S."/>
            <person name="Rolain J.-M."/>
        </authorList>
    </citation>
    <scope>NUCLEOTIDE SEQUENCE [LARGE SCALE GENOMIC DNA]</scope>
    <source>
        <strain evidence="2 3">C635</strain>
    </source>
</reference>
<dbReference type="Proteomes" id="UP000230791">
    <property type="component" value="Unassembled WGS sequence"/>
</dbReference>
<sequence length="396" mass="44747">MKYTTISIIFLAIFNHTSCVIGGEKVIQNIPHDIKEAKNQFRDLKHPLAYKIEPPNSSQISSKNQKNISTKNYTAIIMADPQAWHLDYGDPNAKINQTLWLKRNEKIAKAIKSQKADFYIVNGDLTEFGRRETYEDYSKTYKKLGSPVYEGLGNHDYANNVGHCMIPEEQNASGDACAIEAIVRQIKEMKKYKDELSHFNQDVTESTDTSNKSVCSIEGSLGYSWDYGDIHYVQLHNYPIYTVHLKQSDKVVHIKSALDWLKKDLAAADARGKITLINFHDANAFFPNSSSHFINPENAHDLSVFKSIITSHNVKAIFAGHTHYQSYCRVQDDKVFGNIPVYTAGALFRGDYYLIKVQGKNVRVQAYNGITGKPTLIEDLGPIGSDTEFFENCSNL</sequence>
<name>A0A2N9Y8W6_9HYPH</name>
<organism evidence="2 3">
    <name type="scientific">Bartonella tribocorum</name>
    <dbReference type="NCBI Taxonomy" id="85701"/>
    <lineage>
        <taxon>Bacteria</taxon>
        <taxon>Pseudomonadati</taxon>
        <taxon>Pseudomonadota</taxon>
        <taxon>Alphaproteobacteria</taxon>
        <taxon>Hyphomicrobiales</taxon>
        <taxon>Bartonellaceae</taxon>
        <taxon>Bartonella</taxon>
    </lineage>
</organism>
<accession>A0A2N9Y8W6</accession>
<protein>
    <recommendedName>
        <fullName evidence="1">Calcineurin-like phosphoesterase domain-containing protein</fullName>
    </recommendedName>
</protein>
<feature type="domain" description="Calcineurin-like phosphoesterase" evidence="1">
    <location>
        <begin position="103"/>
        <end position="324"/>
    </location>
</feature>
<dbReference type="AlphaFoldDB" id="A0A2N9Y8W6"/>
<dbReference type="PANTHER" id="PTHR43143">
    <property type="entry name" value="METALLOPHOSPHOESTERASE, CALCINEURIN SUPERFAMILY"/>
    <property type="match status" value="1"/>
</dbReference>
<evidence type="ECO:0000259" key="1">
    <source>
        <dbReference type="Pfam" id="PF00149"/>
    </source>
</evidence>
<dbReference type="InterPro" id="IPR029052">
    <property type="entry name" value="Metallo-depent_PP-like"/>
</dbReference>
<dbReference type="OrthoDB" id="8055872at2"/>
<proteinExistence type="predicted"/>
<evidence type="ECO:0000313" key="3">
    <source>
        <dbReference type="Proteomes" id="UP000230791"/>
    </source>
</evidence>
<dbReference type="Gene3D" id="3.60.21.10">
    <property type="match status" value="1"/>
</dbReference>
<dbReference type="Pfam" id="PF00149">
    <property type="entry name" value="Metallophos"/>
    <property type="match status" value="1"/>
</dbReference>
<dbReference type="GO" id="GO:0016787">
    <property type="term" value="F:hydrolase activity"/>
    <property type="evidence" value="ECO:0007669"/>
    <property type="project" value="InterPro"/>
</dbReference>
<dbReference type="EMBL" id="NJPP01000047">
    <property type="protein sequence ID" value="PIT68149.1"/>
    <property type="molecule type" value="Genomic_DNA"/>
</dbReference>
<gene>
    <name evidence="2" type="ORF">CEV08_08570</name>
</gene>
<dbReference type="InterPro" id="IPR051918">
    <property type="entry name" value="STPP_CPPED1"/>
</dbReference>
<dbReference type="InterPro" id="IPR004843">
    <property type="entry name" value="Calcineurin-like_PHP"/>
</dbReference>
<dbReference type="RefSeq" id="WP_100131208.1">
    <property type="nucleotide sequence ID" value="NZ_CADDYJ010000029.1"/>
</dbReference>
<evidence type="ECO:0000313" key="2">
    <source>
        <dbReference type="EMBL" id="PIT68149.1"/>
    </source>
</evidence>
<comment type="caution">
    <text evidence="2">The sequence shown here is derived from an EMBL/GenBank/DDBJ whole genome shotgun (WGS) entry which is preliminary data.</text>
</comment>